<accession>A0ABP0HL59</accession>
<reference evidence="2 3" key="1">
    <citation type="submission" date="2024-02" db="EMBL/GenBank/DDBJ databases">
        <authorList>
            <person name="Chen Y."/>
            <person name="Shah S."/>
            <person name="Dougan E. K."/>
            <person name="Thang M."/>
            <person name="Chan C."/>
        </authorList>
    </citation>
    <scope>NUCLEOTIDE SEQUENCE [LARGE SCALE GENOMIC DNA]</scope>
</reference>
<evidence type="ECO:0000256" key="1">
    <source>
        <dbReference type="SAM" id="MobiDB-lite"/>
    </source>
</evidence>
<dbReference type="EMBL" id="CAXAMN010000836">
    <property type="protein sequence ID" value="CAK8990961.1"/>
    <property type="molecule type" value="Genomic_DNA"/>
</dbReference>
<sequence length="100" mass="11121">MLVGLRPCEGEDSELRHPSPQQAGMTFTVERSRRGFAKLTKCCVQFVSDSFYQMHMAYGSSWSQAQVADELIPCEQALPTRSNVSLALALGPLSFRCHIL</sequence>
<proteinExistence type="predicted"/>
<feature type="region of interest" description="Disordered" evidence="1">
    <location>
        <begin position="1"/>
        <end position="22"/>
    </location>
</feature>
<evidence type="ECO:0000313" key="2">
    <source>
        <dbReference type="EMBL" id="CAK8990961.1"/>
    </source>
</evidence>
<keyword evidence="3" id="KW-1185">Reference proteome</keyword>
<gene>
    <name evidence="2" type="ORF">CCMP2556_LOCUS2261</name>
</gene>
<name>A0ABP0HL59_9DINO</name>
<protein>
    <submittedName>
        <fullName evidence="2">Uncharacterized protein</fullName>
    </submittedName>
</protein>
<evidence type="ECO:0000313" key="3">
    <source>
        <dbReference type="Proteomes" id="UP001642484"/>
    </source>
</evidence>
<comment type="caution">
    <text evidence="2">The sequence shown here is derived from an EMBL/GenBank/DDBJ whole genome shotgun (WGS) entry which is preliminary data.</text>
</comment>
<dbReference type="Proteomes" id="UP001642484">
    <property type="component" value="Unassembled WGS sequence"/>
</dbReference>
<organism evidence="2 3">
    <name type="scientific">Durusdinium trenchii</name>
    <dbReference type="NCBI Taxonomy" id="1381693"/>
    <lineage>
        <taxon>Eukaryota</taxon>
        <taxon>Sar</taxon>
        <taxon>Alveolata</taxon>
        <taxon>Dinophyceae</taxon>
        <taxon>Suessiales</taxon>
        <taxon>Symbiodiniaceae</taxon>
        <taxon>Durusdinium</taxon>
    </lineage>
</organism>